<sequence>MIYTFKNFTINTDNFQLLKNDESLSIEPQVFNIILYLVENQDRVISRNELLEAIWKDKIVSDSSISNYIKSARKVLDDDGQKQAVIKTIHGRGYQFIAEYDSRDKTDSSQKTYSKSKFESTLKRLFLLGVVLVSSYVIWDLFQNKMEQTENITLESEDKSIAVLAFDDLSPESDQAYFSEGISEELLNLFTKIPDLRVASRTSSFSFKNKDVTLEQIGKELNVSYIMEGSVRKSAKKIRVTAQLIRVNDGSHVWSQNYDYQLQDIFKIQDEISQAVSEQLELTLSNDMKRSQSVNPDVQSLYLRALYFYRENTADSLKQALKIIDEALSIDSNYAPTWTLKSRIYHKIAIYSYDKDDTEYLKLAKQAIVNAKNIDNSYAMANAQMALINLIEWDFETARFNIDLAMSSKNLNSATIDIIANYFLLTGQIEKSVDMLYDDMDNNPINDTHHLYLSAAYLFFNQLKDFKNRLNKYVFFHPEGQGIYELYFYYLVVKEEYQSALEEAELNNNKFWKLNILEFVNFAQGKREYADELLKEIITDYSFAPMHIALHYALRKDANNAFKWLETARQNQDIELLYLINHHAFRNIWNHPQWSIFIGKLKLPKEHWLLDIELIEATSASTND</sequence>
<keyword evidence="3" id="KW-0456">Lyase</keyword>
<dbReference type="InterPro" id="IPR011990">
    <property type="entry name" value="TPR-like_helical_dom_sf"/>
</dbReference>
<dbReference type="PROSITE" id="PS51755">
    <property type="entry name" value="OMPR_PHOB"/>
    <property type="match status" value="1"/>
</dbReference>
<dbReference type="AlphaFoldDB" id="A0A3B0VMX0"/>
<dbReference type="GO" id="GO:0000160">
    <property type="term" value="P:phosphorelay signal transduction system"/>
    <property type="evidence" value="ECO:0007669"/>
    <property type="project" value="InterPro"/>
</dbReference>
<evidence type="ECO:0000313" key="3">
    <source>
        <dbReference type="EMBL" id="VAW38209.1"/>
    </source>
</evidence>
<name>A0A3B0VMX0_9ZZZZ</name>
<dbReference type="GO" id="GO:0006355">
    <property type="term" value="P:regulation of DNA-templated transcription"/>
    <property type="evidence" value="ECO:0007669"/>
    <property type="project" value="InterPro"/>
</dbReference>
<evidence type="ECO:0000256" key="1">
    <source>
        <dbReference type="ARBA" id="ARBA00023125"/>
    </source>
</evidence>
<dbReference type="SUPFAM" id="SSF46894">
    <property type="entry name" value="C-terminal effector domain of the bipartite response regulators"/>
    <property type="match status" value="1"/>
</dbReference>
<dbReference type="GO" id="GO:0004016">
    <property type="term" value="F:adenylate cyclase activity"/>
    <property type="evidence" value="ECO:0007669"/>
    <property type="project" value="UniProtKB-EC"/>
</dbReference>
<keyword evidence="1" id="KW-0238">DNA-binding</keyword>
<accession>A0A3B0VMX0</accession>
<dbReference type="Gene3D" id="1.25.40.10">
    <property type="entry name" value="Tetratricopeptide repeat domain"/>
    <property type="match status" value="1"/>
</dbReference>
<reference evidence="3" key="1">
    <citation type="submission" date="2018-06" db="EMBL/GenBank/DDBJ databases">
        <authorList>
            <person name="Zhirakovskaya E."/>
        </authorList>
    </citation>
    <scope>NUCLEOTIDE SEQUENCE</scope>
</reference>
<protein>
    <submittedName>
        <fullName evidence="3">Adenylate cyclase</fullName>
        <ecNumber evidence="3">4.6.1.1</ecNumber>
    </submittedName>
</protein>
<dbReference type="SUPFAM" id="SSF48452">
    <property type="entry name" value="TPR-like"/>
    <property type="match status" value="1"/>
</dbReference>
<feature type="domain" description="OmpR/PhoB-type" evidence="2">
    <location>
        <begin position="1"/>
        <end position="98"/>
    </location>
</feature>
<evidence type="ECO:0000259" key="2">
    <source>
        <dbReference type="PROSITE" id="PS51755"/>
    </source>
</evidence>
<dbReference type="CDD" id="cd00383">
    <property type="entry name" value="trans_reg_C"/>
    <property type="match status" value="1"/>
</dbReference>
<dbReference type="InterPro" id="IPR016032">
    <property type="entry name" value="Sig_transdc_resp-reg_C-effctor"/>
</dbReference>
<proteinExistence type="predicted"/>
<gene>
    <name evidence="3" type="ORF">MNBD_GAMMA01-1204</name>
</gene>
<dbReference type="Pfam" id="PF00486">
    <property type="entry name" value="Trans_reg_C"/>
    <property type="match status" value="1"/>
</dbReference>
<dbReference type="Gene3D" id="3.40.50.10070">
    <property type="entry name" value="TolB, N-terminal domain"/>
    <property type="match status" value="1"/>
</dbReference>
<dbReference type="Gene3D" id="1.10.10.10">
    <property type="entry name" value="Winged helix-like DNA-binding domain superfamily/Winged helix DNA-binding domain"/>
    <property type="match status" value="1"/>
</dbReference>
<dbReference type="SMART" id="SM00862">
    <property type="entry name" value="Trans_reg_C"/>
    <property type="match status" value="1"/>
</dbReference>
<dbReference type="GO" id="GO:0003677">
    <property type="term" value="F:DNA binding"/>
    <property type="evidence" value="ECO:0007669"/>
    <property type="project" value="UniProtKB-KW"/>
</dbReference>
<dbReference type="InterPro" id="IPR001867">
    <property type="entry name" value="OmpR/PhoB-type_DNA-bd"/>
</dbReference>
<dbReference type="EMBL" id="UOEW01000196">
    <property type="protein sequence ID" value="VAW38209.1"/>
    <property type="molecule type" value="Genomic_DNA"/>
</dbReference>
<organism evidence="3">
    <name type="scientific">hydrothermal vent metagenome</name>
    <dbReference type="NCBI Taxonomy" id="652676"/>
    <lineage>
        <taxon>unclassified sequences</taxon>
        <taxon>metagenomes</taxon>
        <taxon>ecological metagenomes</taxon>
    </lineage>
</organism>
<dbReference type="EC" id="4.6.1.1" evidence="3"/>
<dbReference type="InterPro" id="IPR036388">
    <property type="entry name" value="WH-like_DNA-bd_sf"/>
</dbReference>